<comment type="similarity">
    <text evidence="3 12">Belongs to the PP2C family.</text>
</comment>
<evidence type="ECO:0000313" key="15">
    <source>
        <dbReference type="Proteomes" id="UP000236161"/>
    </source>
</evidence>
<dbReference type="GO" id="GO:0004722">
    <property type="term" value="F:protein serine/threonine phosphatase activity"/>
    <property type="evidence" value="ECO:0007669"/>
    <property type="project" value="UniProtKB-EC"/>
</dbReference>
<dbReference type="STRING" id="1088818.A0A2H9ZZ30"/>
<dbReference type="EMBL" id="KZ452313">
    <property type="protein sequence ID" value="PKA48517.1"/>
    <property type="molecule type" value="Genomic_DNA"/>
</dbReference>
<dbReference type="InterPro" id="IPR036457">
    <property type="entry name" value="PPM-type-like_dom_sf"/>
</dbReference>
<dbReference type="SUPFAM" id="SSF81606">
    <property type="entry name" value="PP2C-like"/>
    <property type="match status" value="1"/>
</dbReference>
<evidence type="ECO:0000259" key="13">
    <source>
        <dbReference type="PROSITE" id="PS51746"/>
    </source>
</evidence>
<keyword evidence="5" id="KW-0479">Metal-binding</keyword>
<evidence type="ECO:0000256" key="12">
    <source>
        <dbReference type="RuleBase" id="RU003465"/>
    </source>
</evidence>
<dbReference type="GO" id="GO:0016020">
    <property type="term" value="C:membrane"/>
    <property type="evidence" value="ECO:0007669"/>
    <property type="project" value="UniProtKB-ARBA"/>
</dbReference>
<dbReference type="OrthoDB" id="420076at2759"/>
<protein>
    <recommendedName>
        <fullName evidence="4">protein-serine/threonine phosphatase</fullName>
        <ecNumber evidence="4">3.1.3.16</ecNumber>
    </recommendedName>
</protein>
<comment type="catalytic activity">
    <reaction evidence="10">
        <text>O-phospho-L-seryl-[protein] + H2O = L-seryl-[protein] + phosphate</text>
        <dbReference type="Rhea" id="RHEA:20629"/>
        <dbReference type="Rhea" id="RHEA-COMP:9863"/>
        <dbReference type="Rhea" id="RHEA-COMP:11604"/>
        <dbReference type="ChEBI" id="CHEBI:15377"/>
        <dbReference type="ChEBI" id="CHEBI:29999"/>
        <dbReference type="ChEBI" id="CHEBI:43474"/>
        <dbReference type="ChEBI" id="CHEBI:83421"/>
        <dbReference type="EC" id="3.1.3.16"/>
    </reaction>
</comment>
<dbReference type="Proteomes" id="UP000236161">
    <property type="component" value="Unassembled WGS sequence"/>
</dbReference>
<evidence type="ECO:0000256" key="2">
    <source>
        <dbReference type="ARBA" id="ARBA00001946"/>
    </source>
</evidence>
<dbReference type="InterPro" id="IPR015655">
    <property type="entry name" value="PP2C"/>
</dbReference>
<keyword evidence="15" id="KW-1185">Reference proteome</keyword>
<evidence type="ECO:0000256" key="5">
    <source>
        <dbReference type="ARBA" id="ARBA00022723"/>
    </source>
</evidence>
<evidence type="ECO:0000313" key="14">
    <source>
        <dbReference type="EMBL" id="PKA48517.1"/>
    </source>
</evidence>
<reference evidence="14 15" key="1">
    <citation type="journal article" date="2017" name="Nature">
        <title>The Apostasia genome and the evolution of orchids.</title>
        <authorList>
            <person name="Zhang G.Q."/>
            <person name="Liu K.W."/>
            <person name="Li Z."/>
            <person name="Lohaus R."/>
            <person name="Hsiao Y.Y."/>
            <person name="Niu S.C."/>
            <person name="Wang J.Y."/>
            <person name="Lin Y.C."/>
            <person name="Xu Q."/>
            <person name="Chen L.J."/>
            <person name="Yoshida K."/>
            <person name="Fujiwara S."/>
            <person name="Wang Z.W."/>
            <person name="Zhang Y.Q."/>
            <person name="Mitsuda N."/>
            <person name="Wang M."/>
            <person name="Liu G.H."/>
            <person name="Pecoraro L."/>
            <person name="Huang H.X."/>
            <person name="Xiao X.J."/>
            <person name="Lin M."/>
            <person name="Wu X.Y."/>
            <person name="Wu W.L."/>
            <person name="Chen Y.Y."/>
            <person name="Chang S.B."/>
            <person name="Sakamoto S."/>
            <person name="Ohme-Takagi M."/>
            <person name="Yagi M."/>
            <person name="Zeng S.J."/>
            <person name="Shen C.Y."/>
            <person name="Yeh C.M."/>
            <person name="Luo Y.B."/>
            <person name="Tsai W.C."/>
            <person name="Van de Peer Y."/>
            <person name="Liu Z.J."/>
        </authorList>
    </citation>
    <scope>NUCLEOTIDE SEQUENCE [LARGE SCALE GENOMIC DNA]</scope>
    <source>
        <strain evidence="15">cv. Shenzhen</strain>
        <tissue evidence="14">Stem</tissue>
    </source>
</reference>
<proteinExistence type="inferred from homology"/>
<evidence type="ECO:0000256" key="8">
    <source>
        <dbReference type="ARBA" id="ARBA00022912"/>
    </source>
</evidence>
<dbReference type="PANTHER" id="PTHR47992">
    <property type="entry name" value="PROTEIN PHOSPHATASE"/>
    <property type="match status" value="1"/>
</dbReference>
<evidence type="ECO:0000256" key="11">
    <source>
        <dbReference type="ARBA" id="ARBA00048336"/>
    </source>
</evidence>
<dbReference type="FunFam" id="3.60.40.10:FF:000008">
    <property type="entry name" value="Phosphatase 2C family protein"/>
    <property type="match status" value="1"/>
</dbReference>
<evidence type="ECO:0000256" key="3">
    <source>
        <dbReference type="ARBA" id="ARBA00006702"/>
    </source>
</evidence>
<dbReference type="Gene3D" id="3.60.40.10">
    <property type="entry name" value="PPM-type phosphatase domain"/>
    <property type="match status" value="1"/>
</dbReference>
<keyword evidence="6 12" id="KW-0378">Hydrolase</keyword>
<keyword evidence="9" id="KW-0464">Manganese</keyword>
<comment type="catalytic activity">
    <reaction evidence="11">
        <text>O-phospho-L-threonyl-[protein] + H2O = L-threonyl-[protein] + phosphate</text>
        <dbReference type="Rhea" id="RHEA:47004"/>
        <dbReference type="Rhea" id="RHEA-COMP:11060"/>
        <dbReference type="Rhea" id="RHEA-COMP:11605"/>
        <dbReference type="ChEBI" id="CHEBI:15377"/>
        <dbReference type="ChEBI" id="CHEBI:30013"/>
        <dbReference type="ChEBI" id="CHEBI:43474"/>
        <dbReference type="ChEBI" id="CHEBI:61977"/>
        <dbReference type="EC" id="3.1.3.16"/>
    </reaction>
</comment>
<keyword evidence="8 12" id="KW-0904">Protein phosphatase</keyword>
<evidence type="ECO:0000256" key="1">
    <source>
        <dbReference type="ARBA" id="ARBA00001936"/>
    </source>
</evidence>
<evidence type="ECO:0000256" key="7">
    <source>
        <dbReference type="ARBA" id="ARBA00022842"/>
    </source>
</evidence>
<evidence type="ECO:0000256" key="4">
    <source>
        <dbReference type="ARBA" id="ARBA00013081"/>
    </source>
</evidence>
<dbReference type="EC" id="3.1.3.16" evidence="4"/>
<keyword evidence="7" id="KW-0460">Magnesium</keyword>
<dbReference type="PROSITE" id="PS51746">
    <property type="entry name" value="PPM_2"/>
    <property type="match status" value="1"/>
</dbReference>
<dbReference type="InterPro" id="IPR000222">
    <property type="entry name" value="PP2C_BS"/>
</dbReference>
<dbReference type="InterPro" id="IPR001932">
    <property type="entry name" value="PPM-type_phosphatase-like_dom"/>
</dbReference>
<dbReference type="AlphaFoldDB" id="A0A2H9ZZ30"/>
<dbReference type="SMART" id="SM00332">
    <property type="entry name" value="PP2Cc"/>
    <property type="match status" value="1"/>
</dbReference>
<dbReference type="CDD" id="cd00143">
    <property type="entry name" value="PP2Cc"/>
    <property type="match status" value="1"/>
</dbReference>
<dbReference type="Pfam" id="PF00481">
    <property type="entry name" value="PP2C"/>
    <property type="match status" value="1"/>
</dbReference>
<evidence type="ECO:0000256" key="9">
    <source>
        <dbReference type="ARBA" id="ARBA00023211"/>
    </source>
</evidence>
<organism evidence="14 15">
    <name type="scientific">Apostasia shenzhenica</name>
    <dbReference type="NCBI Taxonomy" id="1088818"/>
    <lineage>
        <taxon>Eukaryota</taxon>
        <taxon>Viridiplantae</taxon>
        <taxon>Streptophyta</taxon>
        <taxon>Embryophyta</taxon>
        <taxon>Tracheophyta</taxon>
        <taxon>Spermatophyta</taxon>
        <taxon>Magnoliopsida</taxon>
        <taxon>Liliopsida</taxon>
        <taxon>Asparagales</taxon>
        <taxon>Orchidaceae</taxon>
        <taxon>Apostasioideae</taxon>
        <taxon>Apostasia</taxon>
    </lineage>
</organism>
<dbReference type="GO" id="GO:0046872">
    <property type="term" value="F:metal ion binding"/>
    <property type="evidence" value="ECO:0007669"/>
    <property type="project" value="UniProtKB-KW"/>
</dbReference>
<name>A0A2H9ZZ30_9ASPA</name>
<comment type="cofactor">
    <cofactor evidence="2">
        <name>Mg(2+)</name>
        <dbReference type="ChEBI" id="CHEBI:18420"/>
    </cofactor>
</comment>
<gene>
    <name evidence="14" type="ORF">AXF42_Ash017416</name>
</gene>
<comment type="cofactor">
    <cofactor evidence="1">
        <name>Mn(2+)</name>
        <dbReference type="ChEBI" id="CHEBI:29035"/>
    </cofactor>
</comment>
<dbReference type="PROSITE" id="PS01032">
    <property type="entry name" value="PPM_1"/>
    <property type="match status" value="1"/>
</dbReference>
<accession>A0A2H9ZZ30</accession>
<evidence type="ECO:0000256" key="6">
    <source>
        <dbReference type="ARBA" id="ARBA00022801"/>
    </source>
</evidence>
<feature type="domain" description="PPM-type phosphatase" evidence="13">
    <location>
        <begin position="47"/>
        <end position="350"/>
    </location>
</feature>
<sequence length="375" mass="42168">MPMAGYLIKIVGTCCFRPLRLDIDAGVCERSVDEDPLAWTRDFDRHAAGEFSMAVVQANSIIEDACQIESGRHGTFVGIYDGHGGPDASRYVRDNLFQNFRRVTEEEEGMSADVLRKAFSDTEEGFLSIVKKMWTTMPHLATVGSCCLAGVIYGGMIHVANLGDSRAILGRFDRDVRAVVPVQLTAEHNACRESIREELRLLHPDDPNIVILKRDVWRVKGIIQVSRSIGDAYLKRAEFNQEPILPKFWLTESFTKPILSSEPSIITHKISPEDQFLIFASDGLWEHLSNHEAVDIVQRYPRSGIARRLIKFALQEAARKREMRCSDLKMIARGIRRHFHDDISVIVLFIDHSLASQSSYSGPILSLKGGKQADC</sequence>
<evidence type="ECO:0000256" key="10">
    <source>
        <dbReference type="ARBA" id="ARBA00047761"/>
    </source>
</evidence>